<proteinExistence type="predicted"/>
<dbReference type="SUPFAM" id="SSF49785">
    <property type="entry name" value="Galactose-binding domain-like"/>
    <property type="match status" value="1"/>
</dbReference>
<dbReference type="EMBL" id="UINC01066620">
    <property type="protein sequence ID" value="SVB97520.1"/>
    <property type="molecule type" value="Genomic_DNA"/>
</dbReference>
<protein>
    <recommendedName>
        <fullName evidence="2">F5/8 type C domain-containing protein</fullName>
    </recommendedName>
</protein>
<dbReference type="Gene3D" id="2.60.120.260">
    <property type="entry name" value="Galactose-binding domain-like"/>
    <property type="match status" value="1"/>
</dbReference>
<dbReference type="InterPro" id="IPR008979">
    <property type="entry name" value="Galactose-bd-like_sf"/>
</dbReference>
<reference evidence="1" key="1">
    <citation type="submission" date="2018-05" db="EMBL/GenBank/DDBJ databases">
        <authorList>
            <person name="Lanie J.A."/>
            <person name="Ng W.-L."/>
            <person name="Kazmierczak K.M."/>
            <person name="Andrzejewski T.M."/>
            <person name="Davidsen T.M."/>
            <person name="Wayne K.J."/>
            <person name="Tettelin H."/>
            <person name="Glass J.I."/>
            <person name="Rusch D."/>
            <person name="Podicherti R."/>
            <person name="Tsui H.-C.T."/>
            <person name="Winkler M.E."/>
        </authorList>
    </citation>
    <scope>NUCLEOTIDE SEQUENCE</scope>
</reference>
<dbReference type="AlphaFoldDB" id="A0A382ICY7"/>
<evidence type="ECO:0000313" key="1">
    <source>
        <dbReference type="EMBL" id="SVB97520.1"/>
    </source>
</evidence>
<feature type="non-terminal residue" evidence="1">
    <location>
        <position position="270"/>
    </location>
</feature>
<name>A0A382ICY7_9ZZZZ</name>
<sequence length="270" mass="29478">MGRQAGIILSRVRSAVVQLRVVAVAMLGVATAHGDILQFDSRADWNTWSIPQGALEISTDGSISLSRADKNINAVANARDFNHIMKGSRDPVPGGIRVVGSGLASADNVIDGREDTWWEPSQDDLLDFWWIEVDLGRMVLAQKIKLTFPDTLDVEPFRSFSVYVNDGVRATAAKDIFRFTRVGRTKEPNRDRTVEYTLETVEQADATGEYLTTGDTLDFAMVQYVRFVAEEFQPGAALAEIEVTAIGDNVVLGSVERGGGVRGGTNLSNL</sequence>
<gene>
    <name evidence="1" type="ORF">METZ01_LOCUS250374</name>
</gene>
<evidence type="ECO:0008006" key="2">
    <source>
        <dbReference type="Google" id="ProtNLM"/>
    </source>
</evidence>
<accession>A0A382ICY7</accession>
<organism evidence="1">
    <name type="scientific">marine metagenome</name>
    <dbReference type="NCBI Taxonomy" id="408172"/>
    <lineage>
        <taxon>unclassified sequences</taxon>
        <taxon>metagenomes</taxon>
        <taxon>ecological metagenomes</taxon>
    </lineage>
</organism>